<keyword evidence="2" id="KW-1185">Reference proteome</keyword>
<comment type="caution">
    <text evidence="1">The sequence shown here is derived from an EMBL/GenBank/DDBJ whole genome shotgun (WGS) entry which is preliminary data.</text>
</comment>
<sequence length="165" mass="19324">MNYPINDNTDILIRLNRNDSVTLLFHIADNIYEIRSLVSIDDTMPLLMGTMHSLLEGKDDFVWSFCNYDEWNHIYIKRKPHQPELLIIESKESGSREPFSTIFQFEVEQKQFLLTLYYQLKKIAHLMTNEVYAEDRKAAFSIDTFQALQAALHASYPQDVVLGLF</sequence>
<proteinExistence type="predicted"/>
<organism evidence="1 2">
    <name type="scientific">Chitinophaga skermanii</name>
    <dbReference type="NCBI Taxonomy" id="331697"/>
    <lineage>
        <taxon>Bacteria</taxon>
        <taxon>Pseudomonadati</taxon>
        <taxon>Bacteroidota</taxon>
        <taxon>Chitinophagia</taxon>
        <taxon>Chitinophagales</taxon>
        <taxon>Chitinophagaceae</taxon>
        <taxon>Chitinophaga</taxon>
    </lineage>
</organism>
<accession>A0A327R1Y4</accession>
<dbReference type="Proteomes" id="UP000249547">
    <property type="component" value="Unassembled WGS sequence"/>
</dbReference>
<dbReference type="RefSeq" id="WP_111595813.1">
    <property type="nucleotide sequence ID" value="NZ_QLLL01000001.1"/>
</dbReference>
<dbReference type="AlphaFoldDB" id="A0A327R1Y4"/>
<evidence type="ECO:0000313" key="2">
    <source>
        <dbReference type="Proteomes" id="UP000249547"/>
    </source>
</evidence>
<name>A0A327R1Y4_9BACT</name>
<protein>
    <submittedName>
        <fullName evidence="1">Uncharacterized protein</fullName>
    </submittedName>
</protein>
<reference evidence="1 2" key="1">
    <citation type="submission" date="2018-06" db="EMBL/GenBank/DDBJ databases">
        <title>Genomic Encyclopedia of Archaeal and Bacterial Type Strains, Phase II (KMG-II): from individual species to whole genera.</title>
        <authorList>
            <person name="Goeker M."/>
        </authorList>
    </citation>
    <scope>NUCLEOTIDE SEQUENCE [LARGE SCALE GENOMIC DNA]</scope>
    <source>
        <strain evidence="1 2">DSM 23857</strain>
    </source>
</reference>
<dbReference type="EMBL" id="QLLL01000001">
    <property type="protein sequence ID" value="RAJ10680.1"/>
    <property type="molecule type" value="Genomic_DNA"/>
</dbReference>
<gene>
    <name evidence="1" type="ORF">LX64_00286</name>
</gene>
<evidence type="ECO:0000313" key="1">
    <source>
        <dbReference type="EMBL" id="RAJ10680.1"/>
    </source>
</evidence>